<keyword evidence="5" id="KW-0175">Coiled coil</keyword>
<evidence type="ECO:0000256" key="3">
    <source>
        <dbReference type="ARBA" id="ARBA00022833"/>
    </source>
</evidence>
<dbReference type="InterPro" id="IPR043502">
    <property type="entry name" value="DNA/RNA_pol_sf"/>
</dbReference>
<evidence type="ECO:0000256" key="4">
    <source>
        <dbReference type="PROSITE-ProRule" id="PRU00027"/>
    </source>
</evidence>
<dbReference type="Pfam" id="PF02892">
    <property type="entry name" value="zf-BED"/>
    <property type="match status" value="1"/>
</dbReference>
<sequence>MSSCQSTGGMTSTPTLAPVRSEDPAWAHARAVPGARNNTECLYCNKIIRGGGITRLKHHLAGIPGDVEACKNVSEDVKWQMKELLNEMKKSKEKRRRIRSEIGGDIDLTSDDIDDRNSMEGQSQLSKGKGKSKESGTGESVGGLSRFFAPRTTPGAQPSIKSSMCSNEMIVKAKMAVARWWYDANLPFNAAQSKFYQPAIDAMTAIGSGFKGPSLYELRVNLLKMAVNEVQDYLQQIKKIWNETGCSLMADGWTNQKQQSIINFLVYCPKGTMFLKSVDTSGLRKDAETLFNIFDEVVQEIGAENLVQFITDNDASYKAAGKKLQQKYGSFYWSPCAAHCIDLMLENFSDPRYFPLIDDTIKKAKTITKFIYNHGWVLAFMRKDFTKGHDLCRPAVTRFATNFLSIQCLLLFKKELRQMFTCDKWIASNHSKSSIGKEIAEIVLEDKEFWVQCQFIVKVSEPLVRVLRLVDGDEKPAMGYLYDAMERAKENIKARCNNKVSLFSPFTRIIDSRWDRQLHSPLHAAGCFLNPGIYYSPNFKNKNEVIRGFNSCVMKMELDPDNQDKIIAELDLYKNAIGEFGHSLAIRQRDKINPVAWWTQFGCEVPTLQRESFAVLRKYRMKLNPVKCAFGVNSRMFLGFIVSKSGIEANTEKIDPILNMAPHKNINNVQGLAGRVAALNKFVSSIPSIRILVVPEDLATGEPGTESFPPIFSARLFGLKNAGFKNE</sequence>
<dbReference type="GO" id="GO:0008270">
    <property type="term" value="F:zinc ion binding"/>
    <property type="evidence" value="ECO:0007669"/>
    <property type="project" value="UniProtKB-KW"/>
</dbReference>
<dbReference type="InterPro" id="IPR012337">
    <property type="entry name" value="RNaseH-like_sf"/>
</dbReference>
<dbReference type="AlphaFoldDB" id="A0A6P9EIV8"/>
<dbReference type="InParanoid" id="A0A6P9EIV8"/>
<dbReference type="Proteomes" id="UP000235220">
    <property type="component" value="Chromosome 7"/>
</dbReference>
<dbReference type="GO" id="GO:0003677">
    <property type="term" value="F:DNA binding"/>
    <property type="evidence" value="ECO:0007669"/>
    <property type="project" value="InterPro"/>
</dbReference>
<dbReference type="GeneID" id="109010492"/>
<keyword evidence="3" id="KW-0862">Zinc</keyword>
<dbReference type="InterPro" id="IPR043128">
    <property type="entry name" value="Rev_trsase/Diguanyl_cyclase"/>
</dbReference>
<accession>A0A6P9EIV8</accession>
<keyword evidence="1" id="KW-0479">Metal-binding</keyword>
<dbReference type="InterPro" id="IPR003656">
    <property type="entry name" value="Znf_BED"/>
</dbReference>
<keyword evidence="8" id="KW-1185">Reference proteome</keyword>
<evidence type="ECO:0000256" key="6">
    <source>
        <dbReference type="SAM" id="MobiDB-lite"/>
    </source>
</evidence>
<feature type="coiled-coil region" evidence="5">
    <location>
        <begin position="74"/>
        <end position="101"/>
    </location>
</feature>
<dbReference type="PANTHER" id="PTHR32166:SF122">
    <property type="entry name" value="OS09G0499600 PROTEIN"/>
    <property type="match status" value="1"/>
</dbReference>
<evidence type="ECO:0000256" key="1">
    <source>
        <dbReference type="ARBA" id="ARBA00022723"/>
    </source>
</evidence>
<dbReference type="Pfam" id="PF04937">
    <property type="entry name" value="DUF659"/>
    <property type="match status" value="1"/>
</dbReference>
<dbReference type="InterPro" id="IPR007021">
    <property type="entry name" value="DUF659"/>
</dbReference>
<evidence type="ECO:0000259" key="7">
    <source>
        <dbReference type="PROSITE" id="PS50808"/>
    </source>
</evidence>
<dbReference type="RefSeq" id="XP_035547419.1">
    <property type="nucleotide sequence ID" value="XM_035691526.1"/>
</dbReference>
<dbReference type="KEGG" id="jre:109010492"/>
<dbReference type="Gene3D" id="3.30.70.270">
    <property type="match status" value="1"/>
</dbReference>
<evidence type="ECO:0000256" key="5">
    <source>
        <dbReference type="SAM" id="Coils"/>
    </source>
</evidence>
<feature type="region of interest" description="Disordered" evidence="6">
    <location>
        <begin position="105"/>
        <end position="160"/>
    </location>
</feature>
<evidence type="ECO:0000313" key="8">
    <source>
        <dbReference type="Proteomes" id="UP000235220"/>
    </source>
</evidence>
<organism evidence="8 9">
    <name type="scientific">Juglans regia</name>
    <name type="common">English walnut</name>
    <dbReference type="NCBI Taxonomy" id="51240"/>
    <lineage>
        <taxon>Eukaryota</taxon>
        <taxon>Viridiplantae</taxon>
        <taxon>Streptophyta</taxon>
        <taxon>Embryophyta</taxon>
        <taxon>Tracheophyta</taxon>
        <taxon>Spermatophyta</taxon>
        <taxon>Magnoliopsida</taxon>
        <taxon>eudicotyledons</taxon>
        <taxon>Gunneridae</taxon>
        <taxon>Pentapetalae</taxon>
        <taxon>rosids</taxon>
        <taxon>fabids</taxon>
        <taxon>Fagales</taxon>
        <taxon>Juglandaceae</taxon>
        <taxon>Juglans</taxon>
    </lineage>
</organism>
<keyword evidence="2 4" id="KW-0863">Zinc-finger</keyword>
<name>A0A6P9EIV8_JUGRE</name>
<gene>
    <name evidence="9" type="primary">LOC109010492</name>
</gene>
<protein>
    <submittedName>
        <fullName evidence="9">Uncharacterized protein LOC109010492</fullName>
    </submittedName>
</protein>
<dbReference type="SUPFAM" id="SSF56672">
    <property type="entry name" value="DNA/RNA polymerases"/>
    <property type="match status" value="1"/>
</dbReference>
<dbReference type="OrthoDB" id="2012664at2759"/>
<dbReference type="PANTHER" id="PTHR32166">
    <property type="entry name" value="OSJNBA0013A04.12 PROTEIN"/>
    <property type="match status" value="1"/>
</dbReference>
<feature type="domain" description="BED-type" evidence="7">
    <location>
        <begin position="20"/>
        <end position="77"/>
    </location>
</feature>
<evidence type="ECO:0000256" key="2">
    <source>
        <dbReference type="ARBA" id="ARBA00022771"/>
    </source>
</evidence>
<dbReference type="SUPFAM" id="SSF53098">
    <property type="entry name" value="Ribonuclease H-like"/>
    <property type="match status" value="1"/>
</dbReference>
<evidence type="ECO:0000313" key="9">
    <source>
        <dbReference type="RefSeq" id="XP_035547419.1"/>
    </source>
</evidence>
<proteinExistence type="predicted"/>
<dbReference type="PROSITE" id="PS50808">
    <property type="entry name" value="ZF_BED"/>
    <property type="match status" value="1"/>
</dbReference>
<reference evidence="9" key="1">
    <citation type="submission" date="2025-08" db="UniProtKB">
        <authorList>
            <consortium name="RefSeq"/>
        </authorList>
    </citation>
    <scope>IDENTIFICATION</scope>
    <source>
        <tissue evidence="9">Leaves</tissue>
    </source>
</reference>